<feature type="binding site" evidence="11">
    <location>
        <position position="251"/>
    </location>
    <ligand>
        <name>substrate</name>
    </ligand>
</feature>
<keyword evidence="5 9" id="KW-0378">Hydrolase</keyword>
<evidence type="ECO:0000259" key="13">
    <source>
        <dbReference type="Pfam" id="PF01979"/>
    </source>
</evidence>
<feature type="binding site" evidence="12">
    <location>
        <position position="216"/>
    </location>
    <ligand>
        <name>Zn(2+)</name>
        <dbReference type="ChEBI" id="CHEBI:29105"/>
    </ligand>
</feature>
<dbReference type="InterPro" id="IPR011059">
    <property type="entry name" value="Metal-dep_hydrolase_composite"/>
</dbReference>
<dbReference type="FunFam" id="3.20.20.140:FF:000004">
    <property type="entry name" value="N-acetylglucosamine-6-phosphate deacetylase"/>
    <property type="match status" value="1"/>
</dbReference>
<dbReference type="PANTHER" id="PTHR11113:SF14">
    <property type="entry name" value="N-ACETYLGLUCOSAMINE-6-PHOSPHATE DEACETYLASE"/>
    <property type="match status" value="1"/>
</dbReference>
<feature type="domain" description="Amidohydrolase-related" evidence="13">
    <location>
        <begin position="52"/>
        <end position="381"/>
    </location>
</feature>
<dbReference type="STRING" id="81857.IV38_GL002013"/>
<dbReference type="PIRSF" id="PIRSF038994">
    <property type="entry name" value="NagA"/>
    <property type="match status" value="1"/>
</dbReference>
<accession>A0A0R2FIG0</accession>
<evidence type="ECO:0000256" key="8">
    <source>
        <dbReference type="ARBA" id="ARBA00060590"/>
    </source>
</evidence>
<dbReference type="InterPro" id="IPR032466">
    <property type="entry name" value="Metal_Hydrolase"/>
</dbReference>
<evidence type="ECO:0000256" key="2">
    <source>
        <dbReference type="ARBA" id="ARBA00011899"/>
    </source>
</evidence>
<evidence type="ECO:0000313" key="14">
    <source>
        <dbReference type="EMBL" id="KRN27558.1"/>
    </source>
</evidence>
<dbReference type="AlphaFoldDB" id="A0A0R2FIG0"/>
<feature type="binding site" evidence="12">
    <location>
        <position position="195"/>
    </location>
    <ligand>
        <name>Zn(2+)</name>
        <dbReference type="ChEBI" id="CHEBI:29105"/>
    </ligand>
</feature>
<evidence type="ECO:0000256" key="10">
    <source>
        <dbReference type="PIRSR" id="PIRSR038994-1"/>
    </source>
</evidence>
<dbReference type="SUPFAM" id="SSF51338">
    <property type="entry name" value="Composite domain of metallo-dependent hydrolases"/>
    <property type="match status" value="1"/>
</dbReference>
<reference evidence="16 17" key="1">
    <citation type="journal article" date="2015" name="Genome Announc.">
        <title>Expanding the biotechnology potential of lactobacilli through comparative genomics of 213 strains and associated genera.</title>
        <authorList>
            <person name="Sun Z."/>
            <person name="Harris H.M."/>
            <person name="McCann A."/>
            <person name="Guo C."/>
            <person name="Argimon S."/>
            <person name="Zhang W."/>
            <person name="Yang X."/>
            <person name="Jeffery I.B."/>
            <person name="Cooney J.C."/>
            <person name="Kagawa T.F."/>
            <person name="Liu W."/>
            <person name="Song Y."/>
            <person name="Salvetti E."/>
            <person name="Wrobel A."/>
            <person name="Rasinkangas P."/>
            <person name="Parkhill J."/>
            <person name="Rea M.C."/>
            <person name="O'Sullivan O."/>
            <person name="Ritari J."/>
            <person name="Douillard F.P."/>
            <person name="Paul Ross R."/>
            <person name="Yang R."/>
            <person name="Briner A.E."/>
            <person name="Felis G.E."/>
            <person name="de Vos W.M."/>
            <person name="Barrangou R."/>
            <person name="Klaenhammer T.R."/>
            <person name="Caufield P.W."/>
            <person name="Cui Y."/>
            <person name="Zhang H."/>
            <person name="O'Toole P.W."/>
        </authorList>
    </citation>
    <scope>NUCLEOTIDE SEQUENCE [LARGE SCALE GENOMIC DNA]</scope>
    <source>
        <strain evidence="14 17">ATCC BAA-66</strain>
        <strain evidence="15 16">DSM 13344</strain>
    </source>
</reference>
<gene>
    <name evidence="14" type="ORF">IV38_GL002013</name>
    <name evidence="15" type="ORF">IV40_GL002015</name>
</gene>
<evidence type="ECO:0000256" key="12">
    <source>
        <dbReference type="PIRSR" id="PIRSR038994-3"/>
    </source>
</evidence>
<dbReference type="PANTHER" id="PTHR11113">
    <property type="entry name" value="N-ACETYLGLUCOSAMINE-6-PHOSPHATE DEACETYLASE"/>
    <property type="match status" value="1"/>
</dbReference>
<comment type="caution">
    <text evidence="14">The sequence shown here is derived from an EMBL/GenBank/DDBJ whole genome shotgun (WGS) entry which is preliminary data.</text>
</comment>
<dbReference type="Pfam" id="PF01979">
    <property type="entry name" value="Amidohydro_1"/>
    <property type="match status" value="1"/>
</dbReference>
<feature type="binding site" evidence="12">
    <location>
        <position position="129"/>
    </location>
    <ligand>
        <name>Zn(2+)</name>
        <dbReference type="ChEBI" id="CHEBI:29105"/>
    </ligand>
</feature>
<comment type="cofactor">
    <cofactor evidence="12">
        <name>a divalent metal cation</name>
        <dbReference type="ChEBI" id="CHEBI:60240"/>
    </cofactor>
    <text evidence="12">Binds 1 divalent metal cation per subunit.</text>
</comment>
<dbReference type="InterPro" id="IPR006680">
    <property type="entry name" value="Amidohydro-rel"/>
</dbReference>
<evidence type="ECO:0000256" key="6">
    <source>
        <dbReference type="ARBA" id="ARBA00023277"/>
    </source>
</evidence>
<evidence type="ECO:0000256" key="11">
    <source>
        <dbReference type="PIRSR" id="PIRSR038994-2"/>
    </source>
</evidence>
<feature type="binding site" evidence="11">
    <location>
        <begin position="309"/>
        <end position="311"/>
    </location>
    <ligand>
        <name>substrate</name>
    </ligand>
</feature>
<keyword evidence="4 12" id="KW-0479">Metal-binding</keyword>
<dbReference type="InterPro" id="IPR003764">
    <property type="entry name" value="GlcNAc_6-P_deAcase"/>
</dbReference>
<comment type="similarity">
    <text evidence="1 9">Belongs to the metallo-dependent hydrolases superfamily. NagA family.</text>
</comment>
<dbReference type="EC" id="3.5.1.25" evidence="2"/>
<sequence length="391" mass="42903">MSKYIHAAKFFLHNTTENGGYLEITDDGKFGQFFPEDQKPDGEILDRSEQWIAPGLVDTHIHGLLGHDVMDNDWEGLQAMSEGLLKAGVTSWLPTTLTASREQLNDICKTIGSHYKEAKGAKIQGIHFEGPFYTEKHKGAQNPKYFTNPSVEEFDEWQKSANGMIKKISIAPERDGSVEFARRVSEEGVTVALGHSNATYEQAKACVEAGASVFTHTFNGMSGLNHRVPGMVGAAMSLDLVDDELICDGHHINPAVARILIDKKGPEHVLLITDSMKAAMMPDGDYVLGEFPVYVKDGMARLKDSSNSLAGSILLLKDAIKNVVDWNIVRPEEAVLMGSWVPARSSKIGDVCGTILPDRDADFLVLNQDMTLSETYLDGKIRYSAESADAE</sequence>
<evidence type="ECO:0000256" key="9">
    <source>
        <dbReference type="PIRNR" id="PIRNR038994"/>
    </source>
</evidence>
<dbReference type="Gene3D" id="3.20.20.140">
    <property type="entry name" value="Metal-dependent hydrolases"/>
    <property type="match status" value="1"/>
</dbReference>
<proteinExistence type="inferred from homology"/>
<feature type="binding site" evidence="11">
    <location>
        <position position="227"/>
    </location>
    <ligand>
        <name>substrate</name>
    </ligand>
</feature>
<evidence type="ECO:0000313" key="17">
    <source>
        <dbReference type="Proteomes" id="UP000051751"/>
    </source>
</evidence>
<comment type="pathway">
    <text evidence="8">Amino-sugar metabolism; N-acetylneuraminate degradation; D-fructose 6-phosphate from N-acetylneuraminate: step 4/5.</text>
</comment>
<evidence type="ECO:0000313" key="16">
    <source>
        <dbReference type="Proteomes" id="UP000051645"/>
    </source>
</evidence>
<dbReference type="GO" id="GO:0046872">
    <property type="term" value="F:metal ion binding"/>
    <property type="evidence" value="ECO:0007669"/>
    <property type="project" value="UniProtKB-KW"/>
</dbReference>
<keyword evidence="16" id="KW-1185">Reference proteome</keyword>
<dbReference type="OrthoDB" id="9776488at2"/>
<dbReference type="EMBL" id="JQAZ01000008">
    <property type="protein sequence ID" value="KRN30169.1"/>
    <property type="molecule type" value="Genomic_DNA"/>
</dbReference>
<organism evidence="14 17">
    <name type="scientific">Lactobacillus selangorensis</name>
    <dbReference type="NCBI Taxonomy" id="81857"/>
    <lineage>
        <taxon>Bacteria</taxon>
        <taxon>Bacillati</taxon>
        <taxon>Bacillota</taxon>
        <taxon>Bacilli</taxon>
        <taxon>Lactobacillales</taxon>
        <taxon>Lactobacillaceae</taxon>
        <taxon>Lactobacillus</taxon>
    </lineage>
</organism>
<dbReference type="GO" id="GO:0006046">
    <property type="term" value="P:N-acetylglucosamine catabolic process"/>
    <property type="evidence" value="ECO:0007669"/>
    <property type="project" value="TreeGrafter"/>
</dbReference>
<dbReference type="Gene3D" id="2.30.40.10">
    <property type="entry name" value="Urease, subunit C, domain 1"/>
    <property type="match status" value="1"/>
</dbReference>
<evidence type="ECO:0000256" key="1">
    <source>
        <dbReference type="ARBA" id="ARBA00010716"/>
    </source>
</evidence>
<dbReference type="NCBIfam" id="TIGR00221">
    <property type="entry name" value="nagA"/>
    <property type="match status" value="1"/>
</dbReference>
<evidence type="ECO:0000256" key="5">
    <source>
        <dbReference type="ARBA" id="ARBA00022801"/>
    </source>
</evidence>
<evidence type="ECO:0000256" key="3">
    <source>
        <dbReference type="ARBA" id="ARBA00018029"/>
    </source>
</evidence>
<name>A0A0R2FIG0_9LACO</name>
<dbReference type="PATRIC" id="fig|81857.3.peg.2055"/>
<dbReference type="EMBL" id="JQAT01000007">
    <property type="protein sequence ID" value="KRN27558.1"/>
    <property type="molecule type" value="Genomic_DNA"/>
</dbReference>
<dbReference type="Proteomes" id="UP000051645">
    <property type="component" value="Unassembled WGS sequence"/>
</dbReference>
<protein>
    <recommendedName>
        <fullName evidence="3">N-acetylglucosamine-6-phosphate deacetylase</fullName>
        <ecNumber evidence="2">3.5.1.25</ecNumber>
    </recommendedName>
</protein>
<dbReference type="GO" id="GO:0008448">
    <property type="term" value="F:N-acetylglucosamine-6-phosphate deacetylase activity"/>
    <property type="evidence" value="ECO:0007669"/>
    <property type="project" value="UniProtKB-EC"/>
</dbReference>
<comment type="catalytic activity">
    <reaction evidence="7">
        <text>N-acetyl-D-glucosamine 6-phosphate + H2O = D-glucosamine 6-phosphate + acetate</text>
        <dbReference type="Rhea" id="RHEA:22936"/>
        <dbReference type="ChEBI" id="CHEBI:15377"/>
        <dbReference type="ChEBI" id="CHEBI:30089"/>
        <dbReference type="ChEBI" id="CHEBI:57513"/>
        <dbReference type="ChEBI" id="CHEBI:58725"/>
        <dbReference type="EC" id="3.5.1.25"/>
    </reaction>
</comment>
<feature type="binding site" evidence="11">
    <location>
        <begin position="219"/>
        <end position="220"/>
    </location>
    <ligand>
        <name>substrate</name>
    </ligand>
</feature>
<dbReference type="RefSeq" id="WP_057771005.1">
    <property type="nucleotide sequence ID" value="NZ_JQAT01000007.1"/>
</dbReference>
<dbReference type="Proteomes" id="UP000051751">
    <property type="component" value="Unassembled WGS sequence"/>
</dbReference>
<dbReference type="CDD" id="cd00854">
    <property type="entry name" value="NagA"/>
    <property type="match status" value="1"/>
</dbReference>
<dbReference type="SUPFAM" id="SSF51556">
    <property type="entry name" value="Metallo-dependent hydrolases"/>
    <property type="match status" value="1"/>
</dbReference>
<feature type="binding site" evidence="11">
    <location>
        <position position="140"/>
    </location>
    <ligand>
        <name>substrate</name>
    </ligand>
</feature>
<evidence type="ECO:0000256" key="7">
    <source>
        <dbReference type="ARBA" id="ARBA00047647"/>
    </source>
</evidence>
<feature type="active site" description="Proton donor/acceptor" evidence="10">
    <location>
        <position position="274"/>
    </location>
</feature>
<evidence type="ECO:0000256" key="4">
    <source>
        <dbReference type="ARBA" id="ARBA00022723"/>
    </source>
</evidence>
<evidence type="ECO:0000313" key="15">
    <source>
        <dbReference type="EMBL" id="KRN30169.1"/>
    </source>
</evidence>
<keyword evidence="6 9" id="KW-0119">Carbohydrate metabolism</keyword>